<dbReference type="InterPro" id="IPR036163">
    <property type="entry name" value="HMA_dom_sf"/>
</dbReference>
<dbReference type="PROSITE" id="PS01124">
    <property type="entry name" value="HTH_ARAC_FAMILY_2"/>
    <property type="match status" value="1"/>
</dbReference>
<evidence type="ECO:0000256" key="3">
    <source>
        <dbReference type="ARBA" id="ARBA00023163"/>
    </source>
</evidence>
<evidence type="ECO:0000256" key="1">
    <source>
        <dbReference type="ARBA" id="ARBA00023015"/>
    </source>
</evidence>
<keyword evidence="3" id="KW-0804">Transcription</keyword>
<feature type="domain" description="HTH araC/xylS-type" evidence="4">
    <location>
        <begin position="77"/>
        <end position="177"/>
    </location>
</feature>
<proteinExistence type="predicted"/>
<keyword evidence="2" id="KW-0238">DNA-binding</keyword>
<dbReference type="SUPFAM" id="SSF46689">
    <property type="entry name" value="Homeodomain-like"/>
    <property type="match status" value="1"/>
</dbReference>
<name>A0A9R1CAL7_9BACT</name>
<reference evidence="5" key="1">
    <citation type="journal article" date="2022" name="Int. J. Syst. Evol. Microbiol.">
        <title>Prevotella lacticifex sp. nov., isolated from the rumen of cows.</title>
        <authorList>
            <person name="Shinkai T."/>
            <person name="Ikeyama N."/>
            <person name="Kumagai M."/>
            <person name="Ohmori H."/>
            <person name="Sakamoto M."/>
            <person name="Ohkuma M."/>
            <person name="Mitsumori M."/>
        </authorList>
    </citation>
    <scope>NUCLEOTIDE SEQUENCE</scope>
    <source>
        <strain evidence="5">R5076</strain>
    </source>
</reference>
<dbReference type="SMART" id="SM00342">
    <property type="entry name" value="HTH_ARAC"/>
    <property type="match status" value="1"/>
</dbReference>
<dbReference type="GO" id="GO:0046872">
    <property type="term" value="F:metal ion binding"/>
    <property type="evidence" value="ECO:0007669"/>
    <property type="project" value="InterPro"/>
</dbReference>
<evidence type="ECO:0000313" key="6">
    <source>
        <dbReference type="Proteomes" id="UP000825483"/>
    </source>
</evidence>
<dbReference type="EMBL" id="BPUB01000002">
    <property type="protein sequence ID" value="GJG59172.1"/>
    <property type="molecule type" value="Genomic_DNA"/>
</dbReference>
<gene>
    <name evidence="5" type="ORF">PRLR5076_20230</name>
</gene>
<evidence type="ECO:0000256" key="2">
    <source>
        <dbReference type="ARBA" id="ARBA00023125"/>
    </source>
</evidence>
<keyword evidence="1" id="KW-0805">Transcription regulation</keyword>
<dbReference type="GeneID" id="72466790"/>
<comment type="caution">
    <text evidence="5">The sequence shown here is derived from an EMBL/GenBank/DDBJ whole genome shotgun (WGS) entry which is preliminary data.</text>
</comment>
<dbReference type="PROSITE" id="PS00041">
    <property type="entry name" value="HTH_ARAC_FAMILY_1"/>
    <property type="match status" value="1"/>
</dbReference>
<dbReference type="RefSeq" id="WP_223928853.1">
    <property type="nucleotide sequence ID" value="NZ_BPTU01000001.1"/>
</dbReference>
<dbReference type="InterPro" id="IPR018060">
    <property type="entry name" value="HTH_AraC"/>
</dbReference>
<dbReference type="SUPFAM" id="SSF55008">
    <property type="entry name" value="HMA, heavy metal-associated domain"/>
    <property type="match status" value="1"/>
</dbReference>
<dbReference type="GO" id="GO:0043565">
    <property type="term" value="F:sequence-specific DNA binding"/>
    <property type="evidence" value="ECO:0007669"/>
    <property type="project" value="InterPro"/>
</dbReference>
<keyword evidence="6" id="KW-1185">Reference proteome</keyword>
<dbReference type="Gene3D" id="1.10.10.60">
    <property type="entry name" value="Homeodomain-like"/>
    <property type="match status" value="1"/>
</dbReference>
<accession>A0A9R1CAL7</accession>
<dbReference type="AlphaFoldDB" id="A0A9R1CAL7"/>
<dbReference type="GO" id="GO:0003700">
    <property type="term" value="F:DNA-binding transcription factor activity"/>
    <property type="evidence" value="ECO:0007669"/>
    <property type="project" value="InterPro"/>
</dbReference>
<dbReference type="PANTHER" id="PTHR43280">
    <property type="entry name" value="ARAC-FAMILY TRANSCRIPTIONAL REGULATOR"/>
    <property type="match status" value="1"/>
</dbReference>
<protein>
    <recommendedName>
        <fullName evidence="4">HTH araC/xylS-type domain-containing protein</fullName>
    </recommendedName>
</protein>
<dbReference type="Proteomes" id="UP000825483">
    <property type="component" value="Unassembled WGS sequence"/>
</dbReference>
<dbReference type="Pfam" id="PF12833">
    <property type="entry name" value="HTH_18"/>
    <property type="match status" value="1"/>
</dbReference>
<dbReference type="InterPro" id="IPR009057">
    <property type="entry name" value="Homeodomain-like_sf"/>
</dbReference>
<evidence type="ECO:0000259" key="4">
    <source>
        <dbReference type="PROSITE" id="PS01124"/>
    </source>
</evidence>
<dbReference type="InterPro" id="IPR018062">
    <property type="entry name" value="HTH_AraC-typ_CS"/>
</dbReference>
<dbReference type="PANTHER" id="PTHR43280:SF28">
    <property type="entry name" value="HTH-TYPE TRANSCRIPTIONAL ACTIVATOR RHAS"/>
    <property type="match status" value="1"/>
</dbReference>
<sequence length="188" mass="21751">MTTLYIKNMVCNRCKAAVSDTLQKAGLHAVSVELGEVKIEEDNIDGTKRDELRQTLESLGFELIDDKRHQTIDKIKSTIINLVHYNDNQSPLNLSEILTEELHQDYSALSKLFPEVEGKTIERYYIEQRIERVKELIRYDELSLTQIAMKMNYSSTAYLSSQFKSVTGMTPTQFKNLKENTRRPLDEI</sequence>
<evidence type="ECO:0000313" key="5">
    <source>
        <dbReference type="EMBL" id="GJG59172.1"/>
    </source>
</evidence>
<dbReference type="Gene3D" id="3.30.70.100">
    <property type="match status" value="1"/>
</dbReference>
<organism evidence="5 6">
    <name type="scientific">Prevotella lacticifex</name>
    <dbReference type="NCBI Taxonomy" id="2854755"/>
    <lineage>
        <taxon>Bacteria</taxon>
        <taxon>Pseudomonadati</taxon>
        <taxon>Bacteroidota</taxon>
        <taxon>Bacteroidia</taxon>
        <taxon>Bacteroidales</taxon>
        <taxon>Prevotellaceae</taxon>
        <taxon>Prevotella</taxon>
    </lineage>
</organism>